<name>A0A2M7FXU3_9BACT</name>
<accession>A0A2M7FXU3</accession>
<organism evidence="1 2">
    <name type="scientific">bacterium (Candidatus Blackallbacteria) CG17_big_fil_post_rev_8_21_14_2_50_48_46</name>
    <dbReference type="NCBI Taxonomy" id="2014261"/>
    <lineage>
        <taxon>Bacteria</taxon>
        <taxon>Candidatus Blackallbacteria</taxon>
    </lineage>
</organism>
<evidence type="ECO:0000313" key="2">
    <source>
        <dbReference type="Proteomes" id="UP000231019"/>
    </source>
</evidence>
<gene>
    <name evidence="1" type="ORF">COW36_23275</name>
</gene>
<proteinExistence type="predicted"/>
<reference evidence="1 2" key="1">
    <citation type="submission" date="2017-09" db="EMBL/GenBank/DDBJ databases">
        <title>Depth-based differentiation of microbial function through sediment-hosted aquifers and enrichment of novel symbionts in the deep terrestrial subsurface.</title>
        <authorList>
            <person name="Probst A.J."/>
            <person name="Ladd B."/>
            <person name="Jarett J.K."/>
            <person name="Geller-Mcgrath D.E."/>
            <person name="Sieber C.M."/>
            <person name="Emerson J.B."/>
            <person name="Anantharaman K."/>
            <person name="Thomas B.C."/>
            <person name="Malmstrom R."/>
            <person name="Stieglmeier M."/>
            <person name="Klingl A."/>
            <person name="Woyke T."/>
            <person name="Ryan C.M."/>
            <person name="Banfield J.F."/>
        </authorList>
    </citation>
    <scope>NUCLEOTIDE SEQUENCE [LARGE SCALE GENOMIC DNA]</scope>
    <source>
        <strain evidence="1">CG17_big_fil_post_rev_8_21_14_2_50_48_46</strain>
    </source>
</reference>
<sequence length="211" mass="22741">MPSIQAMRSDALALRAKEDIQEKIPSFYNSVNQALGTSIVQGQDAAEQLINSRFEAANKIAAELRQKVDGKGGLTELGVSMTMKLISQTLTIALSALSKTTTTKISELASALANFLLEQAALREQWDAGVATYAQWTVQAGYTGHDTVGLDMRNTMRSMGGRGAIKYRDALTPRWTDRRGYAGSATVPGPNGYDTLYSWGSVGSITRIGQT</sequence>
<evidence type="ECO:0000313" key="1">
    <source>
        <dbReference type="EMBL" id="PIW13966.1"/>
    </source>
</evidence>
<dbReference type="AlphaFoldDB" id="A0A2M7FXU3"/>
<dbReference type="EMBL" id="PFFQ01000065">
    <property type="protein sequence ID" value="PIW13966.1"/>
    <property type="molecule type" value="Genomic_DNA"/>
</dbReference>
<protein>
    <submittedName>
        <fullName evidence="1">Uncharacterized protein</fullName>
    </submittedName>
</protein>
<dbReference type="Proteomes" id="UP000231019">
    <property type="component" value="Unassembled WGS sequence"/>
</dbReference>
<comment type="caution">
    <text evidence="1">The sequence shown here is derived from an EMBL/GenBank/DDBJ whole genome shotgun (WGS) entry which is preliminary data.</text>
</comment>